<dbReference type="Proteomes" id="UP000410492">
    <property type="component" value="Unassembled WGS sequence"/>
</dbReference>
<proteinExistence type="predicted"/>
<evidence type="ECO:0000313" key="2">
    <source>
        <dbReference type="Proteomes" id="UP000410492"/>
    </source>
</evidence>
<feature type="non-terminal residue" evidence="1">
    <location>
        <position position="96"/>
    </location>
</feature>
<feature type="non-terminal residue" evidence="1">
    <location>
        <position position="1"/>
    </location>
</feature>
<protein>
    <submittedName>
        <fullName evidence="1">Uncharacterized protein</fullName>
    </submittedName>
</protein>
<evidence type="ECO:0000313" key="1">
    <source>
        <dbReference type="EMBL" id="VEN58307.1"/>
    </source>
</evidence>
<organism evidence="1 2">
    <name type="scientific">Callosobruchus maculatus</name>
    <name type="common">Southern cowpea weevil</name>
    <name type="synonym">Pulse bruchid</name>
    <dbReference type="NCBI Taxonomy" id="64391"/>
    <lineage>
        <taxon>Eukaryota</taxon>
        <taxon>Metazoa</taxon>
        <taxon>Ecdysozoa</taxon>
        <taxon>Arthropoda</taxon>
        <taxon>Hexapoda</taxon>
        <taxon>Insecta</taxon>
        <taxon>Pterygota</taxon>
        <taxon>Neoptera</taxon>
        <taxon>Endopterygota</taxon>
        <taxon>Coleoptera</taxon>
        <taxon>Polyphaga</taxon>
        <taxon>Cucujiformia</taxon>
        <taxon>Chrysomeloidea</taxon>
        <taxon>Chrysomelidae</taxon>
        <taxon>Bruchinae</taxon>
        <taxon>Bruchini</taxon>
        <taxon>Callosobruchus</taxon>
    </lineage>
</organism>
<accession>A0A653DG25</accession>
<gene>
    <name evidence="1" type="ORF">CALMAC_LOCUS16700</name>
</gene>
<keyword evidence="2" id="KW-1185">Reference proteome</keyword>
<dbReference type="EMBL" id="CAACVG010011541">
    <property type="protein sequence ID" value="VEN58307.1"/>
    <property type="molecule type" value="Genomic_DNA"/>
</dbReference>
<name>A0A653DG25_CALMS</name>
<sequence>NLAVVKSLETSDIKDLTPALGDRKTFISHVNNPKDTQNDKKVVQVSRTSPTWSSACWWTSRRVVRGEDNVYPGAGESRRIQKLRPAAFSAAALRQL</sequence>
<reference evidence="1 2" key="1">
    <citation type="submission" date="2019-01" db="EMBL/GenBank/DDBJ databases">
        <authorList>
            <person name="Sayadi A."/>
        </authorList>
    </citation>
    <scope>NUCLEOTIDE SEQUENCE [LARGE SCALE GENOMIC DNA]</scope>
</reference>
<dbReference type="AlphaFoldDB" id="A0A653DG25"/>